<feature type="compositionally biased region" description="Low complexity" evidence="10">
    <location>
        <begin position="401"/>
        <end position="417"/>
    </location>
</feature>
<dbReference type="InterPro" id="IPR021967">
    <property type="entry name" value="Nup98_C"/>
</dbReference>
<keyword evidence="3" id="KW-0813">Transport</keyword>
<keyword evidence="5" id="KW-0509">mRNA transport</keyword>
<comment type="subcellular location">
    <subcellularLocation>
        <location evidence="1">Nucleus</location>
        <location evidence="1">Nuclear pore complex</location>
    </subcellularLocation>
</comment>
<dbReference type="GO" id="GO:0051028">
    <property type="term" value="P:mRNA transport"/>
    <property type="evidence" value="ECO:0007669"/>
    <property type="project" value="UniProtKB-KW"/>
</dbReference>
<evidence type="ECO:0000313" key="13">
    <source>
        <dbReference type="Proteomes" id="UP000269539"/>
    </source>
</evidence>
<comment type="caution">
    <text evidence="12">The sequence shown here is derived from an EMBL/GenBank/DDBJ whole genome shotgun (WGS) entry which is preliminary data.</text>
</comment>
<evidence type="ECO:0000256" key="10">
    <source>
        <dbReference type="SAM" id="MobiDB-lite"/>
    </source>
</evidence>
<keyword evidence="4" id="KW-0068">Autocatalytic cleavage</keyword>
<feature type="compositionally biased region" description="Low complexity" evidence="10">
    <location>
        <begin position="109"/>
        <end position="120"/>
    </location>
</feature>
<keyword evidence="7" id="KW-0811">Translocation</keyword>
<dbReference type="SUPFAM" id="SSF82215">
    <property type="entry name" value="C-terminal autoproteolytic domain of nucleoporin nup98"/>
    <property type="match status" value="1"/>
</dbReference>
<feature type="compositionally biased region" description="Polar residues" evidence="10">
    <location>
        <begin position="599"/>
        <end position="620"/>
    </location>
</feature>
<evidence type="ECO:0000256" key="4">
    <source>
        <dbReference type="ARBA" id="ARBA00022813"/>
    </source>
</evidence>
<dbReference type="VEuPathDB" id="FungiDB:BTJ68_03302"/>
<dbReference type="GO" id="GO:0000973">
    <property type="term" value="P:post-transcriptional tethering of RNA polymerase II gene DNA at nuclear periphery"/>
    <property type="evidence" value="ECO:0007669"/>
    <property type="project" value="TreeGrafter"/>
</dbReference>
<keyword evidence="9" id="KW-0539">Nucleus</keyword>
<dbReference type="InterPro" id="IPR025574">
    <property type="entry name" value="Nucleoporin_FG_rpt"/>
</dbReference>
<feature type="compositionally biased region" description="Polar residues" evidence="10">
    <location>
        <begin position="704"/>
        <end position="714"/>
    </location>
</feature>
<evidence type="ECO:0000313" key="12">
    <source>
        <dbReference type="EMBL" id="RMY64797.1"/>
    </source>
</evidence>
<proteinExistence type="inferred from homology"/>
<evidence type="ECO:0000256" key="7">
    <source>
        <dbReference type="ARBA" id="ARBA00023010"/>
    </source>
</evidence>
<dbReference type="GO" id="GO:0008139">
    <property type="term" value="F:nuclear localization sequence binding"/>
    <property type="evidence" value="ECO:0007669"/>
    <property type="project" value="TreeGrafter"/>
</dbReference>
<evidence type="ECO:0000256" key="9">
    <source>
        <dbReference type="ARBA" id="ARBA00023242"/>
    </source>
</evidence>
<dbReference type="Proteomes" id="UP000269539">
    <property type="component" value="Unassembled WGS sequence"/>
</dbReference>
<feature type="compositionally biased region" description="Polar residues" evidence="10">
    <location>
        <begin position="384"/>
        <end position="393"/>
    </location>
</feature>
<feature type="region of interest" description="Disordered" evidence="10">
    <location>
        <begin position="1221"/>
        <end position="1240"/>
    </location>
</feature>
<evidence type="ECO:0000259" key="11">
    <source>
        <dbReference type="PROSITE" id="PS51434"/>
    </source>
</evidence>
<dbReference type="GO" id="GO:0017056">
    <property type="term" value="F:structural constituent of nuclear pore"/>
    <property type="evidence" value="ECO:0007669"/>
    <property type="project" value="InterPro"/>
</dbReference>
<feature type="compositionally biased region" description="Low complexity" evidence="10">
    <location>
        <begin position="635"/>
        <end position="646"/>
    </location>
</feature>
<evidence type="ECO:0000256" key="2">
    <source>
        <dbReference type="ARBA" id="ARBA00008926"/>
    </source>
</evidence>
<feature type="compositionally biased region" description="Polar residues" evidence="10">
    <location>
        <begin position="915"/>
        <end position="932"/>
    </location>
</feature>
<evidence type="ECO:0000256" key="8">
    <source>
        <dbReference type="ARBA" id="ARBA00023132"/>
    </source>
</evidence>
<reference evidence="12 13" key="1">
    <citation type="journal article" date="2018" name="BMC Genomics">
        <title>Genomic evidence for intraspecific hybridization in a clonal and extremely halotolerant yeast.</title>
        <authorList>
            <person name="Gostincar C."/>
            <person name="Stajich J.E."/>
            <person name="Zupancic J."/>
            <person name="Zalar P."/>
            <person name="Gunde-Cimerman N."/>
        </authorList>
    </citation>
    <scope>NUCLEOTIDE SEQUENCE [LARGE SCALE GENOMIC DNA]</scope>
    <source>
        <strain evidence="12 13">EXF-10513</strain>
    </source>
</reference>
<dbReference type="InterPro" id="IPR037665">
    <property type="entry name" value="Nucleoporin_S59-like"/>
</dbReference>
<dbReference type="GO" id="GO:0006606">
    <property type="term" value="P:protein import into nucleus"/>
    <property type="evidence" value="ECO:0007669"/>
    <property type="project" value="TreeGrafter"/>
</dbReference>
<dbReference type="Gene3D" id="3.30.1610.10">
    <property type="entry name" value="Peptidase S59, nucleoporin"/>
    <property type="match status" value="1"/>
</dbReference>
<gene>
    <name evidence="12" type="ORF">D0864_12265</name>
</gene>
<feature type="compositionally biased region" description="Low complexity" evidence="10">
    <location>
        <begin position="764"/>
        <end position="778"/>
    </location>
</feature>
<feature type="region of interest" description="Disordered" evidence="10">
    <location>
        <begin position="285"/>
        <end position="668"/>
    </location>
</feature>
<dbReference type="Gene3D" id="1.25.40.690">
    <property type="match status" value="1"/>
</dbReference>
<evidence type="ECO:0000256" key="1">
    <source>
        <dbReference type="ARBA" id="ARBA00004567"/>
    </source>
</evidence>
<organism evidence="12 13">
    <name type="scientific">Hortaea werneckii</name>
    <name type="common">Black yeast</name>
    <name type="synonym">Cladosporium werneckii</name>
    <dbReference type="NCBI Taxonomy" id="91943"/>
    <lineage>
        <taxon>Eukaryota</taxon>
        <taxon>Fungi</taxon>
        <taxon>Dikarya</taxon>
        <taxon>Ascomycota</taxon>
        <taxon>Pezizomycotina</taxon>
        <taxon>Dothideomycetes</taxon>
        <taxon>Dothideomycetidae</taxon>
        <taxon>Mycosphaerellales</taxon>
        <taxon>Teratosphaeriaceae</taxon>
        <taxon>Hortaea</taxon>
    </lineage>
</organism>
<dbReference type="InterPro" id="IPR007230">
    <property type="entry name" value="Nup98_auto-Pept-S59_dom"/>
</dbReference>
<feature type="region of interest" description="Disordered" evidence="10">
    <location>
        <begin position="1080"/>
        <end position="1193"/>
    </location>
</feature>
<feature type="region of interest" description="Disordered" evidence="10">
    <location>
        <begin position="680"/>
        <end position="714"/>
    </location>
</feature>
<dbReference type="Pfam" id="PF13634">
    <property type="entry name" value="Nucleoporin_FG"/>
    <property type="match status" value="5"/>
</dbReference>
<accession>A0A3M7DL80</accession>
<feature type="compositionally biased region" description="Gly residues" evidence="10">
    <location>
        <begin position="449"/>
        <end position="464"/>
    </location>
</feature>
<feature type="compositionally biased region" description="Low complexity" evidence="10">
    <location>
        <begin position="465"/>
        <end position="476"/>
    </location>
</feature>
<dbReference type="GO" id="GO:0006405">
    <property type="term" value="P:RNA export from nucleus"/>
    <property type="evidence" value="ECO:0007669"/>
    <property type="project" value="TreeGrafter"/>
</dbReference>
<evidence type="ECO:0000256" key="6">
    <source>
        <dbReference type="ARBA" id="ARBA00022927"/>
    </source>
</evidence>
<name>A0A3M7DL80_HORWE</name>
<dbReference type="GO" id="GO:0044614">
    <property type="term" value="C:nuclear pore cytoplasmic filaments"/>
    <property type="evidence" value="ECO:0007669"/>
    <property type="project" value="TreeGrafter"/>
</dbReference>
<keyword evidence="8" id="KW-0906">Nuclear pore complex</keyword>
<evidence type="ECO:0000256" key="3">
    <source>
        <dbReference type="ARBA" id="ARBA00022448"/>
    </source>
</evidence>
<dbReference type="Pfam" id="PF04096">
    <property type="entry name" value="Nucleoporin2"/>
    <property type="match status" value="1"/>
</dbReference>
<dbReference type="EMBL" id="QWIO01001913">
    <property type="protein sequence ID" value="RMY64797.1"/>
    <property type="molecule type" value="Genomic_DNA"/>
</dbReference>
<feature type="region of interest" description="Disordered" evidence="10">
    <location>
        <begin position="1327"/>
        <end position="1346"/>
    </location>
</feature>
<feature type="compositionally biased region" description="Gly residues" evidence="10">
    <location>
        <begin position="359"/>
        <end position="375"/>
    </location>
</feature>
<dbReference type="GO" id="GO:0034398">
    <property type="term" value="P:telomere tethering at nuclear periphery"/>
    <property type="evidence" value="ECO:0007669"/>
    <property type="project" value="TreeGrafter"/>
</dbReference>
<feature type="compositionally biased region" description="Low complexity" evidence="10">
    <location>
        <begin position="317"/>
        <end position="331"/>
    </location>
</feature>
<feature type="compositionally biased region" description="Gly residues" evidence="10">
    <location>
        <begin position="568"/>
        <end position="579"/>
    </location>
</feature>
<feature type="domain" description="Peptidase S59" evidence="11">
    <location>
        <begin position="933"/>
        <end position="1076"/>
    </location>
</feature>
<evidence type="ECO:0000256" key="5">
    <source>
        <dbReference type="ARBA" id="ARBA00022816"/>
    </source>
</evidence>
<feature type="compositionally biased region" description="Acidic residues" evidence="10">
    <location>
        <begin position="1082"/>
        <end position="1092"/>
    </location>
</feature>
<dbReference type="FunFam" id="1.10.10.2360:FF:000001">
    <property type="entry name" value="Nuclear pore complex protein Nup98-Nup96"/>
    <property type="match status" value="1"/>
</dbReference>
<feature type="compositionally biased region" description="Gly residues" evidence="10">
    <location>
        <begin position="291"/>
        <end position="301"/>
    </location>
</feature>
<keyword evidence="6" id="KW-0653">Protein transport</keyword>
<protein>
    <recommendedName>
        <fullName evidence="11">Peptidase S59 domain-containing protein</fullName>
    </recommendedName>
</protein>
<feature type="compositionally biased region" description="Polar residues" evidence="10">
    <location>
        <begin position="894"/>
        <end position="905"/>
    </location>
</feature>
<dbReference type="Pfam" id="PF12110">
    <property type="entry name" value="Nup96"/>
    <property type="match status" value="1"/>
</dbReference>
<feature type="compositionally biased region" description="Basic and acidic residues" evidence="10">
    <location>
        <begin position="830"/>
        <end position="853"/>
    </location>
</feature>
<feature type="compositionally biased region" description="Low complexity" evidence="10">
    <location>
        <begin position="425"/>
        <end position="435"/>
    </location>
</feature>
<dbReference type="PANTHER" id="PTHR23198:SF6">
    <property type="entry name" value="NUCLEAR PORE COMPLEX PROTEIN NUP98-NUP96"/>
    <property type="match status" value="1"/>
</dbReference>
<feature type="region of interest" description="Disordered" evidence="10">
    <location>
        <begin position="829"/>
        <end position="935"/>
    </location>
</feature>
<comment type="similarity">
    <text evidence="2">Belongs to the nucleoporin GLFG family.</text>
</comment>
<feature type="compositionally biased region" description="Acidic residues" evidence="10">
    <location>
        <begin position="1155"/>
        <end position="1164"/>
    </location>
</feature>
<feature type="region of interest" description="Disordered" evidence="10">
    <location>
        <begin position="102"/>
        <end position="129"/>
    </location>
</feature>
<dbReference type="Gene3D" id="1.10.10.2360">
    <property type="match status" value="1"/>
</dbReference>
<dbReference type="InterPro" id="IPR036903">
    <property type="entry name" value="Nup98_auto-Pept-S59_dom_sf"/>
</dbReference>
<dbReference type="PANTHER" id="PTHR23198">
    <property type="entry name" value="NUCLEOPORIN"/>
    <property type="match status" value="1"/>
</dbReference>
<dbReference type="PROSITE" id="PS51434">
    <property type="entry name" value="NUP_C"/>
    <property type="match status" value="1"/>
</dbReference>
<dbReference type="GO" id="GO:0003723">
    <property type="term" value="F:RNA binding"/>
    <property type="evidence" value="ECO:0007669"/>
    <property type="project" value="TreeGrafter"/>
</dbReference>
<feature type="region of interest" description="Disordered" evidence="10">
    <location>
        <begin position="761"/>
        <end position="817"/>
    </location>
</feature>
<sequence length="2028" mass="213322">MSFGFGSNNNNSGSVFGGGGGGFGSSNTGFGANNNASSGGSLFGGNTSTAGGFGGFGASNSTNTGNNSPFGASKPAFGAPATSASGGGGLFGSGTSTSGGFGGGGFGSNTGSTGSTPFGSGNTGGGGLFGASKPATGGFGSSNTGGSLFGGGSGTGNTFGSTATQSNPFSGGAASNTGGFGSGASTGGAFGSNTGGSTFGGFGGASTAGNNNNGTAAVPFNAFTEKEGNTATTNAYQSITFQDPYKNKSFEELRTEDYAQGRRYGNSNGQAGSFGQSTGFGGFGATNASSSGGGGLFGGGQQNSTPAGGSGFGGFGSSQPQQQQSNPFGSSATGGGLFGNQNKPAGGGLFGNTASSGTTTGGFGSTAGSVGGLFGGQQNQQQQTNPFGSSTTNTGGGLFGSNQNQTQQQQSNPFGSSTTGGGLFGNNNNQQQQQNKPAFGGFGSSTTNTGGGFGNNSGTGGGLFGSQNNQTQQQSNPFGSSTTNTGGGLFGNQNKPAGGGLFGNSTASNTNTGGGLFGNQNQSNTGGGGLFGNQNQNKPAGGGLFGGSTSNTGTGGSLFGNTQQNQNQGGGSLFGGSNTGGSSLFGNQNQNKPAGGSLFGNTGASNTGGSLFGNTQQSQPQNTGGSLFGGGGLGNSQQNQQNTGGSSLFGGSTQQQQPQSNQLTASLTGAPYGNEQLFASLAAPSPPVGPLATPLNNARPPQKKTPSLMQSMRLNTPVYSPRASGSMSRNGGYGFSYSTYGTPQSSFSGSLTPGASSMLKPTGSFSSTLNSKLSKSTSMGNLGAEGTPGEGRPSLLRESALSPPGSGRFSSNPRKLTIDRSLRTDLFASKGEDSAKKGVSFDRSAEQTKDSRSDATPTRENTLVRTEEESEEQERTPELYRSAPRPNASAKQPEMSQVNGSNGALTTVPEDGASATRSSQGNVASRSTTTNEPGEYFTVPALKDLKNMGREQLKNIKNFKVGRHNTGYIEWCFAPVDLSHTPLDEICGDIVRIVPRMASVYQYAADKPPQGQGLNHPAKVWLYHSYPRAASSTKLVKAKQEPALSKHINRLKKVNDSKFISFDTETGVWHFEVPHWSKYGLDEDDDESEAMDATEHAETSGLSEPPETPGQEETMQSIETADGEPDDDTFQFMMNRRSQHSVPGGFGEEPSVTYDYDDPSGDESAESRSEQREEVDDPFVSSTGGAVQAPSHRAVERYHSSIMEDEMGRDTMMSGALDDMDEDDQASPEMPGSFVPEPKMPRSILKPSTGLAAFASPEKLATESWEEQLQRTMSPKKRDRQALRDMQQSLMKTKDQDDLIQSPFKQSLFGQSTMDRSALGQSYLGTKSANKAKGGKSTFGMSTGKSQPIMTRMEMMNSLWEDELSGKKAPAGKKGFEYPYAKKARLSTSEDLSEQDAAFHDNLKPSFTADGTLVYAASGPATQADGILAPSMQPIVGEHKDIRFAGFVANAQNLVTPALTMQKDLTRTKGTEGSMPAATTTEDGLFIHFVEGAEGPELNNGSTMQLQELAIWRLCSLLFDPIGMVCDYYQMDVPKEIQESHEQRVRLDAFKIYLARLAHGHVEDRMKRAQTIEEKALLLLSRNNVAGACDLLVSVKDFRLATLISQLPGTETTRDVMRGQIEAWKKRKDWSEMSEAIRALYCVLAGEMRQETGNPGSLEDRTEDFNISERFDLMWQQSFGLRVYYGGYESIADVVKAYCADFDTDQRESHPTPFYVHEMEHVNYENEDTLMGLLRMFSKARLNAEELLDPRLVSGSDVNARLAWQLASILGARKLVHLPQQKMAQLTYDYATQLEVAECLVESAWVLLHLPSASERQQAVKTLLERNASSISELAGDVGNKTFQRLVELRIPKAMMFASKALYAKAVDNPFGQAHWLLQAGHAEEAHDVLCNFVGPQAVIGQDYVALGDLVPRFPKRKPAGWEQGGHIYAAFLRLIMMPVGQRHGDAGEQVLRSLKKGLAGIEGGEKGRTLEQRVAFLELRRYAEDLEREIGIDDEMEKDDVNMMDASGFGLGAGMLENYRRALGQVV</sequence>